<proteinExistence type="predicted"/>
<evidence type="ECO:0000313" key="1">
    <source>
        <dbReference type="EMBL" id="ART32431.1"/>
    </source>
</evidence>
<organism evidence="1">
    <name type="scientific">Utricularia reniformis</name>
    <dbReference type="NCBI Taxonomy" id="192314"/>
    <lineage>
        <taxon>Eukaryota</taxon>
        <taxon>Viridiplantae</taxon>
        <taxon>Streptophyta</taxon>
        <taxon>Embryophyta</taxon>
        <taxon>Tracheophyta</taxon>
        <taxon>Spermatophyta</taxon>
        <taxon>Magnoliopsida</taxon>
        <taxon>eudicotyledons</taxon>
        <taxon>Gunneridae</taxon>
        <taxon>Pentapetalae</taxon>
        <taxon>asterids</taxon>
        <taxon>lamiids</taxon>
        <taxon>Lamiales</taxon>
        <taxon>Lentibulariaceae</taxon>
        <taxon>Utricularia</taxon>
    </lineage>
</organism>
<reference evidence="1" key="1">
    <citation type="submission" date="2017-03" db="EMBL/GenBank/DDBJ databases">
        <title>The mitochondrial genome of the carnivorous plant Utricularia reniformis (Lentibulariaceae): structure, comparative analysis and evolutionary landmarks.</title>
        <authorList>
            <person name="Silva S.R."/>
            <person name="Alvarenga D.O."/>
            <person name="Michael T.P."/>
            <person name="Miranda V.F.O."/>
            <person name="Varani A.M."/>
        </authorList>
    </citation>
    <scope>NUCLEOTIDE SEQUENCE</scope>
</reference>
<protein>
    <submittedName>
        <fullName evidence="1">Uncharacterized protein</fullName>
    </submittedName>
</protein>
<dbReference type="AlphaFoldDB" id="A0A1Y0B4S9"/>
<sequence>MYIASLYCTTKNDETILETGSNTSLSPCLIHRCCQYLTIRFCTIYVINACMYSQIIREKNKNKKTLMSDCSLKKELGS</sequence>
<gene>
    <name evidence="1" type="ORF">AEK19_MT2286</name>
</gene>
<keyword evidence="1" id="KW-0496">Mitochondrion</keyword>
<name>A0A1Y0B4S9_9LAMI</name>
<geneLocation type="mitochondrion" evidence="1"/>
<dbReference type="EMBL" id="KY774314">
    <property type="protein sequence ID" value="ART32431.1"/>
    <property type="molecule type" value="Genomic_DNA"/>
</dbReference>
<accession>A0A1Y0B4S9</accession>